<dbReference type="GO" id="GO:0003677">
    <property type="term" value="F:DNA binding"/>
    <property type="evidence" value="ECO:0007669"/>
    <property type="project" value="UniProtKB-KW"/>
</dbReference>
<keyword evidence="2" id="KW-0238">DNA-binding</keyword>
<dbReference type="EMBL" id="MVDD01000008">
    <property type="protein sequence ID" value="PKQ62527.1"/>
    <property type="molecule type" value="Genomic_DNA"/>
</dbReference>
<evidence type="ECO:0000313" key="3">
    <source>
        <dbReference type="Proteomes" id="UP000233535"/>
    </source>
</evidence>
<gene>
    <name evidence="2" type="ORF">BZG02_12450</name>
</gene>
<evidence type="ECO:0000313" key="2">
    <source>
        <dbReference type="EMBL" id="PKQ62527.1"/>
    </source>
</evidence>
<dbReference type="RefSeq" id="WP_101261770.1">
    <property type="nucleotide sequence ID" value="NZ_MVDD01000008.1"/>
</dbReference>
<sequence>MENDIIKSEIENRIFQFRGVQVMIDRDLAELYQVAVKRLNEQVKRNIARFPENFRFQLNAQEFEQLVANCDRFKSLKHSSSFPYVFTEQGISMLSAVLRSETAIQVSIRIMNAFVLMRKQIMNSSLTLQRLDRIEQKQVENEHKFERVFNALENKEKIPDHGIFFDGQVFDAYTFVSDLIRKAKKSIILIDNYVDDSVLTLLSKRNKQVEAIIYTQQINKQLQLDLKKHNTQYPEIKVKRLNKAHDRFLILDQKELYHIGASLKDLGKKWFAFSKMNAESMKIIEQLKNREVLGYGE</sequence>
<name>A0A2N3HWX1_9BACT</name>
<reference evidence="2 3" key="1">
    <citation type="journal article" date="2017" name="Front. Microbiol.">
        <title>Labilibaculum manganireducens gen. nov., sp. nov. and Labilibaculum filiforme sp. nov., Novel Bacteroidetes Isolated from Subsurface Sediments of the Baltic Sea.</title>
        <authorList>
            <person name="Vandieken V."/>
            <person name="Marshall I.P."/>
            <person name="Niemann H."/>
            <person name="Engelen B."/>
            <person name="Cypionka H."/>
        </authorList>
    </citation>
    <scope>NUCLEOTIDE SEQUENCE [LARGE SCALE GENOMIC DNA]</scope>
    <source>
        <strain evidence="2 3">59.16B</strain>
    </source>
</reference>
<dbReference type="Proteomes" id="UP000233535">
    <property type="component" value="Unassembled WGS sequence"/>
</dbReference>
<dbReference type="Pfam" id="PF10543">
    <property type="entry name" value="ORF6N"/>
    <property type="match status" value="1"/>
</dbReference>
<proteinExistence type="predicted"/>
<organism evidence="2 3">
    <name type="scientific">Labilibaculum filiforme</name>
    <dbReference type="NCBI Taxonomy" id="1940526"/>
    <lineage>
        <taxon>Bacteria</taxon>
        <taxon>Pseudomonadati</taxon>
        <taxon>Bacteroidota</taxon>
        <taxon>Bacteroidia</taxon>
        <taxon>Marinilabiliales</taxon>
        <taxon>Marinifilaceae</taxon>
        <taxon>Labilibaculum</taxon>
    </lineage>
</organism>
<dbReference type="OrthoDB" id="9816206at2"/>
<feature type="domain" description="KilA-N DNA-binding" evidence="1">
    <location>
        <begin position="12"/>
        <end position="97"/>
    </location>
</feature>
<comment type="caution">
    <text evidence="2">The sequence shown here is derived from an EMBL/GenBank/DDBJ whole genome shotgun (WGS) entry which is preliminary data.</text>
</comment>
<protein>
    <submittedName>
        <fullName evidence="2">DNA-binding protein</fullName>
    </submittedName>
</protein>
<accession>A0A2N3HWX1</accession>
<dbReference type="InterPro" id="IPR018873">
    <property type="entry name" value="KilA-N_DNA-bd_domain"/>
</dbReference>
<evidence type="ECO:0000259" key="1">
    <source>
        <dbReference type="Pfam" id="PF10543"/>
    </source>
</evidence>
<dbReference type="AlphaFoldDB" id="A0A2N3HWX1"/>
<keyword evidence="3" id="KW-1185">Reference proteome</keyword>